<evidence type="ECO:0000313" key="1">
    <source>
        <dbReference type="EMBL" id="RUT02375.1"/>
    </source>
</evidence>
<protein>
    <recommendedName>
        <fullName evidence="3">Transposase</fullName>
    </recommendedName>
</protein>
<reference evidence="1" key="2">
    <citation type="journal article" date="2019" name="Genome Biol. Evol.">
        <title>Day and night: Metabolic profiles and evolutionary relationships of six axenic non-marine cyanobacteria.</title>
        <authorList>
            <person name="Will S.E."/>
            <person name="Henke P."/>
            <person name="Boedeker C."/>
            <person name="Huang S."/>
            <person name="Brinkmann H."/>
            <person name="Rohde M."/>
            <person name="Jarek M."/>
            <person name="Friedl T."/>
            <person name="Seufert S."/>
            <person name="Schumacher M."/>
            <person name="Overmann J."/>
            <person name="Neumann-Schaal M."/>
            <person name="Petersen J."/>
        </authorList>
    </citation>
    <scope>NUCLEOTIDE SEQUENCE [LARGE SCALE GENOMIC DNA]</scope>
    <source>
        <strain evidence="1">PCC 7102</strain>
    </source>
</reference>
<reference evidence="1" key="1">
    <citation type="submission" date="2018-12" db="EMBL/GenBank/DDBJ databases">
        <authorList>
            <person name="Will S."/>
            <person name="Neumann-Schaal M."/>
            <person name="Henke P."/>
        </authorList>
    </citation>
    <scope>NUCLEOTIDE SEQUENCE</scope>
    <source>
        <strain evidence="1">PCC 7102</strain>
    </source>
</reference>
<evidence type="ECO:0000313" key="2">
    <source>
        <dbReference type="Proteomes" id="UP000271624"/>
    </source>
</evidence>
<dbReference type="Proteomes" id="UP000271624">
    <property type="component" value="Unassembled WGS sequence"/>
</dbReference>
<proteinExistence type="predicted"/>
<name>A0A3S1AJK4_9CYAN</name>
<sequence>MKTWGEEVLEKIDWSRKYEFLDKEFQQISRKAKQGKRYADKLVKVWGHKGEELWLLIHIELQAKPEKEFEIRMFTYNFRIFDKFGKPAISLAILCDNSKDWRPKGFSFTYPGTSLDFQFGSNKLLDYKDQWAELEASDNVFAHVVMAHLKMQETQRKPKERKESKFSLTRTKFNRISR</sequence>
<accession>A0A3S1AJK4</accession>
<dbReference type="EMBL" id="RSCL01000016">
    <property type="protein sequence ID" value="RUT02375.1"/>
    <property type="molecule type" value="Genomic_DNA"/>
</dbReference>
<dbReference type="AlphaFoldDB" id="A0A3S1AJK4"/>
<organism evidence="1 2">
    <name type="scientific">Dulcicalothrix desertica PCC 7102</name>
    <dbReference type="NCBI Taxonomy" id="232991"/>
    <lineage>
        <taxon>Bacteria</taxon>
        <taxon>Bacillati</taxon>
        <taxon>Cyanobacteriota</taxon>
        <taxon>Cyanophyceae</taxon>
        <taxon>Nostocales</taxon>
        <taxon>Calotrichaceae</taxon>
        <taxon>Dulcicalothrix</taxon>
    </lineage>
</organism>
<keyword evidence="2" id="KW-1185">Reference proteome</keyword>
<evidence type="ECO:0008006" key="3">
    <source>
        <dbReference type="Google" id="ProtNLM"/>
    </source>
</evidence>
<gene>
    <name evidence="1" type="ORF">DSM106972_058530</name>
</gene>
<comment type="caution">
    <text evidence="1">The sequence shown here is derived from an EMBL/GenBank/DDBJ whole genome shotgun (WGS) entry which is preliminary data.</text>
</comment>